<proteinExistence type="predicted"/>
<accession>H2C241</accession>
<name>H2C241_9CREN</name>
<evidence type="ECO:0000256" key="2">
    <source>
        <dbReference type="SAM" id="Phobius"/>
    </source>
</evidence>
<keyword evidence="2" id="KW-0472">Membrane</keyword>
<keyword evidence="1" id="KW-0175">Coiled coil</keyword>
<evidence type="ECO:0000313" key="3">
    <source>
        <dbReference type="EMBL" id="EHP70312.1"/>
    </source>
</evidence>
<organism evidence="3 4">
    <name type="scientific">Metallosphaera yellowstonensis MK1</name>
    <dbReference type="NCBI Taxonomy" id="671065"/>
    <lineage>
        <taxon>Archaea</taxon>
        <taxon>Thermoproteota</taxon>
        <taxon>Thermoprotei</taxon>
        <taxon>Sulfolobales</taxon>
        <taxon>Sulfolobaceae</taxon>
        <taxon>Metallosphaera</taxon>
    </lineage>
</organism>
<dbReference type="AlphaFoldDB" id="H2C241"/>
<keyword evidence="4" id="KW-1185">Reference proteome</keyword>
<keyword evidence="2" id="KW-1133">Transmembrane helix</keyword>
<dbReference type="EMBL" id="JH597761">
    <property type="protein sequence ID" value="EHP70312.1"/>
    <property type="molecule type" value="Genomic_DNA"/>
</dbReference>
<dbReference type="eggNOG" id="arCOG11052">
    <property type="taxonomic scope" value="Archaea"/>
</dbReference>
<feature type="transmembrane region" description="Helical" evidence="2">
    <location>
        <begin position="142"/>
        <end position="161"/>
    </location>
</feature>
<dbReference type="SUPFAM" id="SSF58113">
    <property type="entry name" value="Apolipoprotein A-I"/>
    <property type="match status" value="1"/>
</dbReference>
<gene>
    <name evidence="3" type="ORF">MetMK1DRAFT_00008140</name>
</gene>
<sequence length="164" mass="19014">MINVSLARQLLEEFSKDNEAYQEFIRRISVGIAQDDKVRLLILDSVIKEVATKSDIDALRKEINDLEQRLRTATKSDIDALRKEINDLEQRLRTATKSDIDALRKEMRDTEQGIKTELKSYVDVKFESVNKRIDEIREDMRTYFFGFLGGILATLIAIILTKVF</sequence>
<dbReference type="STRING" id="671065.MetMK1DRAFT_00008140"/>
<evidence type="ECO:0000313" key="4">
    <source>
        <dbReference type="Proteomes" id="UP000003980"/>
    </source>
</evidence>
<dbReference type="HOGENOM" id="CLU_113597_0_0_2"/>
<dbReference type="Proteomes" id="UP000003980">
    <property type="component" value="Unassembled WGS sequence"/>
</dbReference>
<evidence type="ECO:0000256" key="1">
    <source>
        <dbReference type="SAM" id="Coils"/>
    </source>
</evidence>
<keyword evidence="2" id="KW-0812">Transmembrane</keyword>
<protein>
    <submittedName>
        <fullName evidence="3">Uncharacterized protein</fullName>
    </submittedName>
</protein>
<feature type="coiled-coil region" evidence="1">
    <location>
        <begin position="49"/>
        <end position="98"/>
    </location>
</feature>
<reference evidence="3 4" key="1">
    <citation type="submission" date="2012-01" db="EMBL/GenBank/DDBJ databases">
        <title>Improved High-Quality Draft sequence of Metallosphaera yellowstonensis MK1.</title>
        <authorList>
            <consortium name="US DOE Joint Genome Institute"/>
            <person name="Lucas S."/>
            <person name="Han J."/>
            <person name="Cheng J.-F."/>
            <person name="Goodwin L."/>
            <person name="Pitluck S."/>
            <person name="Peters L."/>
            <person name="Teshima H."/>
            <person name="Detter J.C."/>
            <person name="Han C."/>
            <person name="Tapia R."/>
            <person name="Land M."/>
            <person name="Hauser L."/>
            <person name="Kyrpides N."/>
            <person name="Kozubal M."/>
            <person name="Macur R.E."/>
            <person name="Jay Z."/>
            <person name="Inskeep W."/>
            <person name="Woyke T."/>
        </authorList>
    </citation>
    <scope>NUCLEOTIDE SEQUENCE [LARGE SCALE GENOMIC DNA]</scope>
    <source>
        <strain evidence="3 4">MK1</strain>
    </source>
</reference>
<dbReference type="Gene3D" id="1.20.120.20">
    <property type="entry name" value="Apolipoprotein"/>
    <property type="match status" value="1"/>
</dbReference>